<name>A0ABT6AKZ5_9BURK</name>
<evidence type="ECO:0008006" key="4">
    <source>
        <dbReference type="Google" id="ProtNLM"/>
    </source>
</evidence>
<protein>
    <recommendedName>
        <fullName evidence="4">Secreted protein</fullName>
    </recommendedName>
</protein>
<organism evidence="2 3">
    <name type="scientific">Cupriavidus basilensis</name>
    <dbReference type="NCBI Taxonomy" id="68895"/>
    <lineage>
        <taxon>Bacteria</taxon>
        <taxon>Pseudomonadati</taxon>
        <taxon>Pseudomonadota</taxon>
        <taxon>Betaproteobacteria</taxon>
        <taxon>Burkholderiales</taxon>
        <taxon>Burkholderiaceae</taxon>
        <taxon>Cupriavidus</taxon>
    </lineage>
</organism>
<evidence type="ECO:0000313" key="3">
    <source>
        <dbReference type="Proteomes" id="UP001216674"/>
    </source>
</evidence>
<keyword evidence="1" id="KW-0732">Signal</keyword>
<feature type="signal peptide" evidence="1">
    <location>
        <begin position="1"/>
        <end position="25"/>
    </location>
</feature>
<keyword evidence="3" id="KW-1185">Reference proteome</keyword>
<dbReference type="Proteomes" id="UP001216674">
    <property type="component" value="Unassembled WGS sequence"/>
</dbReference>
<accession>A0ABT6AKZ5</accession>
<dbReference type="EMBL" id="JARJLM010000165">
    <property type="protein sequence ID" value="MDF3833287.1"/>
    <property type="molecule type" value="Genomic_DNA"/>
</dbReference>
<reference evidence="2 3" key="1">
    <citation type="submission" date="2023-03" db="EMBL/GenBank/DDBJ databases">
        <title>Draft assemblies of triclosan tolerant bacteria isolated from returned activated sludge.</title>
        <authorList>
            <person name="Van Hamelsveld S."/>
        </authorList>
    </citation>
    <scope>NUCLEOTIDE SEQUENCE [LARGE SCALE GENOMIC DNA]</scope>
    <source>
        <strain evidence="2 3">GW210010_S58</strain>
    </source>
</reference>
<evidence type="ECO:0000313" key="2">
    <source>
        <dbReference type="EMBL" id="MDF3833287.1"/>
    </source>
</evidence>
<dbReference type="RefSeq" id="WP_017228605.1">
    <property type="nucleotide sequence ID" value="NZ_JARJLM010000165.1"/>
</dbReference>
<comment type="caution">
    <text evidence="2">The sequence shown here is derived from an EMBL/GenBank/DDBJ whole genome shotgun (WGS) entry which is preliminary data.</text>
</comment>
<sequence length="132" mass="14236">MLPSFFGLRHMACLLAASAMMPAGAQTQQDQPANNYPTTARVEYVGECMAKNGGAQAYLYKCACAIDQIAARLPYDDYVESSTFARYATLGGEGGAIFRDPEYGKNAARRYRGIQEEALHACGIAPATRAAR</sequence>
<proteinExistence type="predicted"/>
<gene>
    <name evidence="2" type="ORF">P3W85_10055</name>
</gene>
<evidence type="ECO:0000256" key="1">
    <source>
        <dbReference type="SAM" id="SignalP"/>
    </source>
</evidence>
<feature type="chain" id="PRO_5046704831" description="Secreted protein" evidence="1">
    <location>
        <begin position="26"/>
        <end position="132"/>
    </location>
</feature>